<protein>
    <submittedName>
        <fullName evidence="1">Uncharacterized protein</fullName>
    </submittedName>
</protein>
<organism evidence="1 2">
    <name type="scientific">Laribacter hongkongensis</name>
    <dbReference type="NCBI Taxonomy" id="168471"/>
    <lineage>
        <taxon>Bacteria</taxon>
        <taxon>Pseudomonadati</taxon>
        <taxon>Pseudomonadota</taxon>
        <taxon>Betaproteobacteria</taxon>
        <taxon>Neisseriales</taxon>
        <taxon>Aquaspirillaceae</taxon>
        <taxon>Laribacter</taxon>
    </lineage>
</organism>
<proteinExistence type="predicted"/>
<dbReference type="EMBL" id="CP022115">
    <property type="protein sequence ID" value="ASJ24396.1"/>
    <property type="molecule type" value="Genomic_DNA"/>
</dbReference>
<dbReference type="Proteomes" id="UP000197424">
    <property type="component" value="Chromosome"/>
</dbReference>
<name>A0A248LJ56_9NEIS</name>
<dbReference type="AntiFam" id="ANF00270">
    <property type="entry name" value="Translation of CRISPR region"/>
</dbReference>
<evidence type="ECO:0000313" key="1">
    <source>
        <dbReference type="EMBL" id="ASJ24396.1"/>
    </source>
</evidence>
<evidence type="ECO:0000313" key="2">
    <source>
        <dbReference type="Proteomes" id="UP000197424"/>
    </source>
</evidence>
<accession>A0A248LJ56</accession>
<gene>
    <name evidence="1" type="ORF">LHGZ1_1565</name>
</gene>
<sequence>MVLAVFLSCLSGSERWRSCRKGTGLFLSCLSGSEHTATCWQRRRSISELPVRQ</sequence>
<reference evidence="2" key="1">
    <citation type="submission" date="2017-06" db="EMBL/GenBank/DDBJ databases">
        <title>Whole genome sequence of Laribacter hongkongensis LHGZ1.</title>
        <authorList>
            <person name="Chen D."/>
            <person name="Wu H."/>
            <person name="Chen J."/>
        </authorList>
    </citation>
    <scope>NUCLEOTIDE SEQUENCE [LARGE SCALE GENOMIC DNA]</scope>
    <source>
        <strain evidence="2">LHGZ1</strain>
    </source>
</reference>
<dbReference type="AlphaFoldDB" id="A0A248LJ56"/>